<sequence length="503" mass="59812">MNTFLRTVPKKEKEDNGIVIIQSPLNEILGEFGNIERDVRDRENQTNSQENGLLRIKREEQGNEHLVPESTEIELLPNERPIVKEQQKDLEQSENICRICDVQLIPSIQAIPVPTNEIGMKNQEIGELSKTRAHTNTNKSKCCYCEKLTEQRYMTRVPTNLEVRLQWIMILGAQFAENVDKYNPNGCYFGRICMTHFSGHFTHRKKYEFPVAAEIQLPKTAEEYLEYEKEEEKTIEKPFRKSSSFLRTCCYCLKRMKQDEMTRVPSLQSVRQKWIDILGPRFARNLENIKYDCICRTHFKRFVKYRRNQLPVRMEEDNEEDFEIIEENPETVEIIQRNSRRERIYQKFDEEFENIDYEYEEELMNDETEDKNLVEIEKNGLLTEFQREEQRHIENQKTCRICEIELESSIKTIPIPTDADVFIKWLEVFGKKFSDNILRNSKPHFVWLSMFEAMFSTEMAGWTSSTTIFLIKFVRFYNHQPTLRSLENNTSPSTLRHPQDSDK</sequence>
<name>A0A9P1I722_9PELO</name>
<proteinExistence type="predicted"/>
<evidence type="ECO:0000313" key="2">
    <source>
        <dbReference type="Proteomes" id="UP001152747"/>
    </source>
</evidence>
<gene>
    <name evidence="1" type="ORF">CAMP_LOCUS2335</name>
</gene>
<evidence type="ECO:0000313" key="1">
    <source>
        <dbReference type="EMBL" id="CAI5439698.1"/>
    </source>
</evidence>
<protein>
    <recommendedName>
        <fullName evidence="3">THAP-type domain-containing protein</fullName>
    </recommendedName>
</protein>
<dbReference type="AlphaFoldDB" id="A0A9P1I722"/>
<reference evidence="1" key="1">
    <citation type="submission" date="2022-11" db="EMBL/GenBank/DDBJ databases">
        <authorList>
            <person name="Kikuchi T."/>
        </authorList>
    </citation>
    <scope>NUCLEOTIDE SEQUENCE</scope>
    <source>
        <strain evidence="1">PS1010</strain>
    </source>
</reference>
<dbReference type="Proteomes" id="UP001152747">
    <property type="component" value="Unassembled WGS sequence"/>
</dbReference>
<dbReference type="OrthoDB" id="7312725at2759"/>
<dbReference type="EMBL" id="CANHGI010000001">
    <property type="protein sequence ID" value="CAI5439698.1"/>
    <property type="molecule type" value="Genomic_DNA"/>
</dbReference>
<organism evidence="1 2">
    <name type="scientific">Caenorhabditis angaria</name>
    <dbReference type="NCBI Taxonomy" id="860376"/>
    <lineage>
        <taxon>Eukaryota</taxon>
        <taxon>Metazoa</taxon>
        <taxon>Ecdysozoa</taxon>
        <taxon>Nematoda</taxon>
        <taxon>Chromadorea</taxon>
        <taxon>Rhabditida</taxon>
        <taxon>Rhabditina</taxon>
        <taxon>Rhabditomorpha</taxon>
        <taxon>Rhabditoidea</taxon>
        <taxon>Rhabditidae</taxon>
        <taxon>Peloderinae</taxon>
        <taxon>Caenorhabditis</taxon>
    </lineage>
</organism>
<accession>A0A9P1I722</accession>
<keyword evidence="2" id="KW-1185">Reference proteome</keyword>
<evidence type="ECO:0008006" key="3">
    <source>
        <dbReference type="Google" id="ProtNLM"/>
    </source>
</evidence>
<comment type="caution">
    <text evidence="1">The sequence shown here is derived from an EMBL/GenBank/DDBJ whole genome shotgun (WGS) entry which is preliminary data.</text>
</comment>